<organism evidence="1 2">
    <name type="scientific">Dreissena polymorpha</name>
    <name type="common">Zebra mussel</name>
    <name type="synonym">Mytilus polymorpha</name>
    <dbReference type="NCBI Taxonomy" id="45954"/>
    <lineage>
        <taxon>Eukaryota</taxon>
        <taxon>Metazoa</taxon>
        <taxon>Spiralia</taxon>
        <taxon>Lophotrochozoa</taxon>
        <taxon>Mollusca</taxon>
        <taxon>Bivalvia</taxon>
        <taxon>Autobranchia</taxon>
        <taxon>Heteroconchia</taxon>
        <taxon>Euheterodonta</taxon>
        <taxon>Imparidentia</taxon>
        <taxon>Neoheterodontei</taxon>
        <taxon>Myida</taxon>
        <taxon>Dreissenoidea</taxon>
        <taxon>Dreissenidae</taxon>
        <taxon>Dreissena</taxon>
    </lineage>
</organism>
<keyword evidence="2" id="KW-1185">Reference proteome</keyword>
<evidence type="ECO:0000313" key="1">
    <source>
        <dbReference type="EMBL" id="KAH3877425.1"/>
    </source>
</evidence>
<reference evidence="1" key="1">
    <citation type="journal article" date="2019" name="bioRxiv">
        <title>The Genome of the Zebra Mussel, Dreissena polymorpha: A Resource for Invasive Species Research.</title>
        <authorList>
            <person name="McCartney M.A."/>
            <person name="Auch B."/>
            <person name="Kono T."/>
            <person name="Mallez S."/>
            <person name="Zhang Y."/>
            <person name="Obille A."/>
            <person name="Becker A."/>
            <person name="Abrahante J.E."/>
            <person name="Garbe J."/>
            <person name="Badalamenti J.P."/>
            <person name="Herman A."/>
            <person name="Mangelson H."/>
            <person name="Liachko I."/>
            <person name="Sullivan S."/>
            <person name="Sone E.D."/>
            <person name="Koren S."/>
            <person name="Silverstein K.A.T."/>
            <person name="Beckman K.B."/>
            <person name="Gohl D.M."/>
        </authorList>
    </citation>
    <scope>NUCLEOTIDE SEQUENCE</scope>
    <source>
        <strain evidence="1">Duluth1</strain>
        <tissue evidence="1">Whole animal</tissue>
    </source>
</reference>
<reference evidence="1" key="2">
    <citation type="submission" date="2020-11" db="EMBL/GenBank/DDBJ databases">
        <authorList>
            <person name="McCartney M.A."/>
            <person name="Auch B."/>
            <person name="Kono T."/>
            <person name="Mallez S."/>
            <person name="Becker A."/>
            <person name="Gohl D.M."/>
            <person name="Silverstein K.A.T."/>
            <person name="Koren S."/>
            <person name="Bechman K.B."/>
            <person name="Herman A."/>
            <person name="Abrahante J.E."/>
            <person name="Garbe J."/>
        </authorList>
    </citation>
    <scope>NUCLEOTIDE SEQUENCE</scope>
    <source>
        <strain evidence="1">Duluth1</strain>
        <tissue evidence="1">Whole animal</tissue>
    </source>
</reference>
<dbReference type="AlphaFoldDB" id="A0A9D4RSS6"/>
<sequence length="63" mass="7325">MYLMWRNRSAGTKHHLFDIVATDLNDKGHIVGEQMQLQVIFQYCPRVNIDLLAESYVQSTISE</sequence>
<evidence type="ECO:0000313" key="2">
    <source>
        <dbReference type="Proteomes" id="UP000828390"/>
    </source>
</evidence>
<accession>A0A9D4RSS6</accession>
<proteinExistence type="predicted"/>
<dbReference type="EMBL" id="JAIWYP010000001">
    <property type="protein sequence ID" value="KAH3877425.1"/>
    <property type="molecule type" value="Genomic_DNA"/>
</dbReference>
<protein>
    <submittedName>
        <fullName evidence="1">Uncharacterized protein</fullName>
    </submittedName>
</protein>
<name>A0A9D4RSS6_DREPO</name>
<dbReference type="Proteomes" id="UP000828390">
    <property type="component" value="Unassembled WGS sequence"/>
</dbReference>
<comment type="caution">
    <text evidence="1">The sequence shown here is derived from an EMBL/GenBank/DDBJ whole genome shotgun (WGS) entry which is preliminary data.</text>
</comment>
<gene>
    <name evidence="1" type="ORF">DPMN_001292</name>
</gene>